<keyword evidence="3" id="KW-1185">Reference proteome</keyword>
<dbReference type="Proteomes" id="UP000245207">
    <property type="component" value="Unassembled WGS sequence"/>
</dbReference>
<evidence type="ECO:0000313" key="2">
    <source>
        <dbReference type="EMBL" id="PWA75438.1"/>
    </source>
</evidence>
<sequence length="63" mass="6990">MNVVNTTPTSAGMMTVMNVAMVIGVSKFCKSVVRLKAEKTVSGRKSSERVKKWSEFELRIVIV</sequence>
<organism evidence="2 3">
    <name type="scientific">Artemisia annua</name>
    <name type="common">Sweet wormwood</name>
    <dbReference type="NCBI Taxonomy" id="35608"/>
    <lineage>
        <taxon>Eukaryota</taxon>
        <taxon>Viridiplantae</taxon>
        <taxon>Streptophyta</taxon>
        <taxon>Embryophyta</taxon>
        <taxon>Tracheophyta</taxon>
        <taxon>Spermatophyta</taxon>
        <taxon>Magnoliopsida</taxon>
        <taxon>eudicotyledons</taxon>
        <taxon>Gunneridae</taxon>
        <taxon>Pentapetalae</taxon>
        <taxon>asterids</taxon>
        <taxon>campanulids</taxon>
        <taxon>Asterales</taxon>
        <taxon>Asteraceae</taxon>
        <taxon>Asteroideae</taxon>
        <taxon>Anthemideae</taxon>
        <taxon>Artemisiinae</taxon>
        <taxon>Artemisia</taxon>
    </lineage>
</organism>
<keyword evidence="1" id="KW-1133">Transmembrane helix</keyword>
<keyword evidence="1" id="KW-0812">Transmembrane</keyword>
<accession>A0A2U1NPN4</accession>
<dbReference type="AlphaFoldDB" id="A0A2U1NPN4"/>
<name>A0A2U1NPN4_ARTAN</name>
<feature type="transmembrane region" description="Helical" evidence="1">
    <location>
        <begin position="12"/>
        <end position="29"/>
    </location>
</feature>
<comment type="caution">
    <text evidence="2">The sequence shown here is derived from an EMBL/GenBank/DDBJ whole genome shotgun (WGS) entry which is preliminary data.</text>
</comment>
<evidence type="ECO:0000313" key="3">
    <source>
        <dbReference type="Proteomes" id="UP000245207"/>
    </source>
</evidence>
<reference evidence="2 3" key="1">
    <citation type="journal article" date="2018" name="Mol. Plant">
        <title>The genome of Artemisia annua provides insight into the evolution of Asteraceae family and artemisinin biosynthesis.</title>
        <authorList>
            <person name="Shen Q."/>
            <person name="Zhang L."/>
            <person name="Liao Z."/>
            <person name="Wang S."/>
            <person name="Yan T."/>
            <person name="Shi P."/>
            <person name="Liu M."/>
            <person name="Fu X."/>
            <person name="Pan Q."/>
            <person name="Wang Y."/>
            <person name="Lv Z."/>
            <person name="Lu X."/>
            <person name="Zhang F."/>
            <person name="Jiang W."/>
            <person name="Ma Y."/>
            <person name="Chen M."/>
            <person name="Hao X."/>
            <person name="Li L."/>
            <person name="Tang Y."/>
            <person name="Lv G."/>
            <person name="Zhou Y."/>
            <person name="Sun X."/>
            <person name="Brodelius P.E."/>
            <person name="Rose J.K.C."/>
            <person name="Tang K."/>
        </authorList>
    </citation>
    <scope>NUCLEOTIDE SEQUENCE [LARGE SCALE GENOMIC DNA]</scope>
    <source>
        <strain evidence="3">cv. Huhao1</strain>
        <tissue evidence="2">Leaf</tissue>
    </source>
</reference>
<gene>
    <name evidence="2" type="ORF">CTI12_AA242930</name>
</gene>
<proteinExistence type="predicted"/>
<evidence type="ECO:0000256" key="1">
    <source>
        <dbReference type="SAM" id="Phobius"/>
    </source>
</evidence>
<dbReference type="EMBL" id="PKPP01002412">
    <property type="protein sequence ID" value="PWA75438.1"/>
    <property type="molecule type" value="Genomic_DNA"/>
</dbReference>
<keyword evidence="1" id="KW-0472">Membrane</keyword>
<protein>
    <submittedName>
        <fullName evidence="2">Uncharacterized protein</fullName>
    </submittedName>
</protein>